<evidence type="ECO:0000313" key="2">
    <source>
        <dbReference type="EMBL" id="CAL1701537.1"/>
    </source>
</evidence>
<dbReference type="InterPro" id="IPR046373">
    <property type="entry name" value="Acyl-CoA_Oxase/DH_mid-dom_sf"/>
</dbReference>
<name>A0ABP1D0W5_9APHY</name>
<evidence type="ECO:0000259" key="1">
    <source>
        <dbReference type="Pfam" id="PF22924"/>
    </source>
</evidence>
<dbReference type="Gene3D" id="1.20.140.10">
    <property type="entry name" value="Butyryl-CoA Dehydrogenase, subunit A, domain 3"/>
    <property type="match status" value="1"/>
</dbReference>
<dbReference type="PANTHER" id="PTHR10909">
    <property type="entry name" value="ELECTRON TRANSPORT OXIDOREDUCTASE"/>
    <property type="match status" value="1"/>
</dbReference>
<dbReference type="PANTHER" id="PTHR10909:SF382">
    <property type="entry name" value="ACYL-COENZYME A OXIDASE"/>
    <property type="match status" value="1"/>
</dbReference>
<evidence type="ECO:0000313" key="3">
    <source>
        <dbReference type="Proteomes" id="UP001497453"/>
    </source>
</evidence>
<dbReference type="SUPFAM" id="SSF47203">
    <property type="entry name" value="Acyl-CoA dehydrogenase C-terminal domain-like"/>
    <property type="match status" value="1"/>
</dbReference>
<dbReference type="Proteomes" id="UP001497453">
    <property type="component" value="Chromosome 2"/>
</dbReference>
<sequence length="584" mass="63831">MENMYPSATSPVTLSLAASPLFQRANPILSLDERTELTYQRARAIAKAYALTPQDVVFLRPKFWQLHTDQIAPMDGAATTLLTIQYNLAAGTLAPFAFKRPELQPILKKIMDFDVSAQFLLSEVGHGLDSPNLETTATLLPTGEFDLHTPNPSAAKWMPPTAPKGNMPRVAVVIARLIVDGENRGVRPFVVALGDGHQMCRGITSKVLPQRAGSKPVDHALTYFNHVRLPAAALLGSPEKPKDLRQNFLSVIWRVGVGSLALSTLSITALKASVYVAGRYSLRRTVTGANGAPMPIIAFRTQQLPIFHTLAQVFVLEAYAQDAAEQFVSPDLDPRVRHGIAATLKAVMLQHCQSSLYTLAERCGAQGLFEHNQIIESQLEMRGVAIAEGDVLALCIRLASELLIGRYDMPPPRDPTGLLARHEAGLFEEARQVVANLGASHRSEGFNRLILPLCQPLIEAIGHRMAYEAATKAKVHPDLLALYLAGVVKYDSSWYVEHMGLGRRAQHEMEDRALTSALPHLELFLEQTGARPYCIAPIASDESWNKFVNSLPHFDGEAVLDLIPETRGSLSGATIGFDTTAARL</sequence>
<keyword evidence="3" id="KW-1185">Reference proteome</keyword>
<organism evidence="2 3">
    <name type="scientific">Somion occarium</name>
    <dbReference type="NCBI Taxonomy" id="3059160"/>
    <lineage>
        <taxon>Eukaryota</taxon>
        <taxon>Fungi</taxon>
        <taxon>Dikarya</taxon>
        <taxon>Basidiomycota</taxon>
        <taxon>Agaricomycotina</taxon>
        <taxon>Agaricomycetes</taxon>
        <taxon>Polyporales</taxon>
        <taxon>Cerrenaceae</taxon>
        <taxon>Somion</taxon>
    </lineage>
</organism>
<dbReference type="InterPro" id="IPR036250">
    <property type="entry name" value="AcylCo_DH-like_C"/>
</dbReference>
<gene>
    <name evidence="2" type="ORF">GFSPODELE1_LOCUS3638</name>
</gene>
<accession>A0ABP1D0W5</accession>
<dbReference type="Gene3D" id="2.40.110.10">
    <property type="entry name" value="Butyryl-CoA Dehydrogenase, subunit A, domain 2"/>
    <property type="match status" value="1"/>
</dbReference>
<dbReference type="InterPro" id="IPR012258">
    <property type="entry name" value="Acyl-CoA_oxidase"/>
</dbReference>
<feature type="domain" description="Acyl-CoA oxidase C-alpha1" evidence="1">
    <location>
        <begin position="265"/>
        <end position="402"/>
    </location>
</feature>
<dbReference type="SUPFAM" id="SSF56645">
    <property type="entry name" value="Acyl-CoA dehydrogenase NM domain-like"/>
    <property type="match status" value="1"/>
</dbReference>
<reference evidence="3" key="1">
    <citation type="submission" date="2024-04" db="EMBL/GenBank/DDBJ databases">
        <authorList>
            <person name="Shaw F."/>
            <person name="Minotto A."/>
        </authorList>
    </citation>
    <scope>NUCLEOTIDE SEQUENCE [LARGE SCALE GENOMIC DNA]</scope>
</reference>
<protein>
    <recommendedName>
        <fullName evidence="1">Acyl-CoA oxidase C-alpha1 domain-containing protein</fullName>
    </recommendedName>
</protein>
<dbReference type="EMBL" id="OZ037945">
    <property type="protein sequence ID" value="CAL1701537.1"/>
    <property type="molecule type" value="Genomic_DNA"/>
</dbReference>
<proteinExistence type="predicted"/>
<dbReference type="InterPro" id="IPR055060">
    <property type="entry name" value="ACOX_C_alpha1"/>
</dbReference>
<dbReference type="InterPro" id="IPR009100">
    <property type="entry name" value="AcylCoA_DH/oxidase_NM_dom_sf"/>
</dbReference>
<dbReference type="Pfam" id="PF22924">
    <property type="entry name" value="ACOX_C_alpha1"/>
    <property type="match status" value="1"/>
</dbReference>